<dbReference type="GO" id="GO:0046081">
    <property type="term" value="P:dUTP catabolic process"/>
    <property type="evidence" value="ECO:0007669"/>
    <property type="project" value="TreeGrafter"/>
</dbReference>
<dbReference type="Gene3D" id="1.10.287.1080">
    <property type="entry name" value="MazG-like"/>
    <property type="match status" value="1"/>
</dbReference>
<dbReference type="EMBL" id="BJLP01000057">
    <property type="protein sequence ID" value="GEA82346.1"/>
    <property type="molecule type" value="Genomic_DNA"/>
</dbReference>
<name>A0A4Y3KFA1_CELUD</name>
<dbReference type="RefSeq" id="WP_307722688.1">
    <property type="nucleotide sequence ID" value="NZ_BJLP01000057.1"/>
</dbReference>
<feature type="region of interest" description="Disordered" evidence="1">
    <location>
        <begin position="1"/>
        <end position="25"/>
    </location>
</feature>
<dbReference type="PANTHER" id="PTHR30522">
    <property type="entry name" value="NUCLEOSIDE TRIPHOSPHATE PYROPHOSPHOHYDROLASE"/>
    <property type="match status" value="1"/>
</dbReference>
<reference evidence="3 4" key="1">
    <citation type="submission" date="2019-06" db="EMBL/GenBank/DDBJ databases">
        <title>Whole genome shotgun sequence of Cellulomonas uda NBRC 3747.</title>
        <authorList>
            <person name="Hosoyama A."/>
            <person name="Uohara A."/>
            <person name="Ohji S."/>
            <person name="Ichikawa N."/>
        </authorList>
    </citation>
    <scope>NUCLEOTIDE SEQUENCE [LARGE SCALE GENOMIC DNA]</scope>
    <source>
        <strain evidence="3 4">NBRC 3747</strain>
    </source>
</reference>
<dbReference type="GO" id="GO:0047429">
    <property type="term" value="F:nucleoside triphosphate diphosphatase activity"/>
    <property type="evidence" value="ECO:0007669"/>
    <property type="project" value="TreeGrafter"/>
</dbReference>
<dbReference type="PANTHER" id="PTHR30522:SF0">
    <property type="entry name" value="NUCLEOSIDE TRIPHOSPHATE PYROPHOSPHOHYDROLASE"/>
    <property type="match status" value="1"/>
</dbReference>
<feature type="domain" description="NTP pyrophosphohydrolase MazG-like" evidence="2">
    <location>
        <begin position="50"/>
        <end position="125"/>
    </location>
</feature>
<dbReference type="GO" id="GO:0006950">
    <property type="term" value="P:response to stress"/>
    <property type="evidence" value="ECO:0007669"/>
    <property type="project" value="UniProtKB-ARBA"/>
</dbReference>
<comment type="caution">
    <text evidence="3">The sequence shown here is derived from an EMBL/GenBank/DDBJ whole genome shotgun (WGS) entry which is preliminary data.</text>
</comment>
<protein>
    <recommendedName>
        <fullName evidence="2">NTP pyrophosphohydrolase MazG-like domain-containing protein</fullName>
    </recommendedName>
</protein>
<dbReference type="GO" id="GO:0006203">
    <property type="term" value="P:dGTP catabolic process"/>
    <property type="evidence" value="ECO:0007669"/>
    <property type="project" value="TreeGrafter"/>
</dbReference>
<dbReference type="CDD" id="cd11528">
    <property type="entry name" value="NTP-PPase_MazG_Nterm"/>
    <property type="match status" value="1"/>
</dbReference>
<dbReference type="InterPro" id="IPR004518">
    <property type="entry name" value="MazG-like_dom"/>
</dbReference>
<evidence type="ECO:0000256" key="1">
    <source>
        <dbReference type="SAM" id="MobiDB-lite"/>
    </source>
</evidence>
<dbReference type="GO" id="GO:0046076">
    <property type="term" value="P:dTTP catabolic process"/>
    <property type="evidence" value="ECO:0007669"/>
    <property type="project" value="TreeGrafter"/>
</dbReference>
<sequence>MDRDAPGGRALSPAPADRPPAGGTTSALDELVAVMDRLRSPGGCPWDAEQTHASLAPYALEEAYELVEAIEHDDRAGLREELGDLLLQVVFHARVAQEDADDPFDVQDVAADLVAKLVRRHPHVFTDEQSAPDDEGRHVAWDRIKRAEKDRGSALDGVPLALGALARTQKLVARAERAGLAVDAPAGDDLGARLFALVREARAAGLDAEGELRRTTAGWEDRVRAAESG</sequence>
<dbReference type="GO" id="GO:0046061">
    <property type="term" value="P:dATP catabolic process"/>
    <property type="evidence" value="ECO:0007669"/>
    <property type="project" value="TreeGrafter"/>
</dbReference>
<dbReference type="NCBIfam" id="TIGR00444">
    <property type="entry name" value="mazG"/>
    <property type="match status" value="1"/>
</dbReference>
<evidence type="ECO:0000259" key="2">
    <source>
        <dbReference type="Pfam" id="PF03819"/>
    </source>
</evidence>
<evidence type="ECO:0000313" key="4">
    <source>
        <dbReference type="Proteomes" id="UP000315842"/>
    </source>
</evidence>
<dbReference type="GO" id="GO:0046047">
    <property type="term" value="P:TTP catabolic process"/>
    <property type="evidence" value="ECO:0007669"/>
    <property type="project" value="TreeGrafter"/>
</dbReference>
<dbReference type="FunFam" id="1.10.287.1080:FF:000001">
    <property type="entry name" value="Nucleoside triphosphate pyrophosphohydrolase"/>
    <property type="match status" value="1"/>
</dbReference>
<gene>
    <name evidence="3" type="ORF">CUD01_27900</name>
</gene>
<dbReference type="AlphaFoldDB" id="A0A4Y3KFA1"/>
<proteinExistence type="predicted"/>
<dbReference type="Pfam" id="PF03819">
    <property type="entry name" value="MazG"/>
    <property type="match status" value="1"/>
</dbReference>
<dbReference type="InterPro" id="IPR011551">
    <property type="entry name" value="NTP_PyrPHydrolase_MazG"/>
</dbReference>
<keyword evidence="4" id="KW-1185">Reference proteome</keyword>
<evidence type="ECO:0000313" key="3">
    <source>
        <dbReference type="EMBL" id="GEA82346.1"/>
    </source>
</evidence>
<accession>A0A4Y3KFA1</accession>
<dbReference type="Proteomes" id="UP000315842">
    <property type="component" value="Unassembled WGS sequence"/>
</dbReference>
<dbReference type="GO" id="GO:0046052">
    <property type="term" value="P:UTP catabolic process"/>
    <property type="evidence" value="ECO:0007669"/>
    <property type="project" value="TreeGrafter"/>
</dbReference>
<dbReference type="SUPFAM" id="SSF101386">
    <property type="entry name" value="all-alpha NTP pyrophosphatases"/>
    <property type="match status" value="1"/>
</dbReference>
<dbReference type="InterPro" id="IPR048015">
    <property type="entry name" value="NTP-PPase_MazG-like_N"/>
</dbReference>
<organism evidence="3 4">
    <name type="scientific">Cellulomonas uda</name>
    <dbReference type="NCBI Taxonomy" id="1714"/>
    <lineage>
        <taxon>Bacteria</taxon>
        <taxon>Bacillati</taxon>
        <taxon>Actinomycetota</taxon>
        <taxon>Actinomycetes</taxon>
        <taxon>Micrococcales</taxon>
        <taxon>Cellulomonadaceae</taxon>
        <taxon>Cellulomonas</taxon>
    </lineage>
</organism>